<dbReference type="KEGG" id="cma:Cmaq_1112"/>
<comment type="similarity">
    <text evidence="1">Belongs to the metallophosphoesterase superfamily. YfcE family.</text>
</comment>
<evidence type="ECO:0000313" key="4">
    <source>
        <dbReference type="Proteomes" id="UP000001137"/>
    </source>
</evidence>
<dbReference type="NCBIfam" id="TIGR00040">
    <property type="entry name" value="yfcE"/>
    <property type="match status" value="1"/>
</dbReference>
<dbReference type="eggNOG" id="arCOG01141">
    <property type="taxonomic scope" value="Archaea"/>
</dbReference>
<accession>A8MDT4</accession>
<dbReference type="InterPro" id="IPR024654">
    <property type="entry name" value="Calcineurin-like_PHP_lpxH"/>
</dbReference>
<reference evidence="3 4" key="1">
    <citation type="submission" date="2007-10" db="EMBL/GenBank/DDBJ databases">
        <title>Complete sequence of Caldivirga maquilingensis IC-167.</title>
        <authorList>
            <consortium name="US DOE Joint Genome Institute"/>
            <person name="Copeland A."/>
            <person name="Lucas S."/>
            <person name="Lapidus A."/>
            <person name="Barry K."/>
            <person name="Glavina del Rio T."/>
            <person name="Dalin E."/>
            <person name="Tice H."/>
            <person name="Pitluck S."/>
            <person name="Saunders E."/>
            <person name="Brettin T."/>
            <person name="Bruce D."/>
            <person name="Detter J.C."/>
            <person name="Han C."/>
            <person name="Schmutz J."/>
            <person name="Larimer F."/>
            <person name="Land M."/>
            <person name="Hauser L."/>
            <person name="Kyrpides N."/>
            <person name="Ivanova N."/>
            <person name="Biddle J.F."/>
            <person name="Zhang Z."/>
            <person name="Fitz-Gibbon S.T."/>
            <person name="Lowe T.M."/>
            <person name="Saltikov C."/>
            <person name="House C.H."/>
            <person name="Richardson P."/>
        </authorList>
    </citation>
    <scope>NUCLEOTIDE SEQUENCE [LARGE SCALE GENOMIC DNA]</scope>
    <source>
        <strain evidence="4">ATCC 700844 / DSM 13496 / JCM 10307 / IC-167</strain>
    </source>
</reference>
<dbReference type="STRING" id="397948.Cmaq_1112"/>
<dbReference type="HOGENOM" id="CLU_063749_3_2_2"/>
<keyword evidence="4" id="KW-1185">Reference proteome</keyword>
<feature type="domain" description="Calcineurin-like phosphoesterase" evidence="2">
    <location>
        <begin position="3"/>
        <end position="147"/>
    </location>
</feature>
<dbReference type="Pfam" id="PF12850">
    <property type="entry name" value="Metallophos_2"/>
    <property type="match status" value="1"/>
</dbReference>
<proteinExistence type="inferred from homology"/>
<dbReference type="AlphaFoldDB" id="A8MDT4"/>
<dbReference type="Gene3D" id="3.60.21.10">
    <property type="match status" value="1"/>
</dbReference>
<evidence type="ECO:0000256" key="1">
    <source>
        <dbReference type="RuleBase" id="RU362039"/>
    </source>
</evidence>
<comment type="cofactor">
    <cofactor evidence="1">
        <name>a divalent metal cation</name>
        <dbReference type="ChEBI" id="CHEBI:60240"/>
    </cofactor>
</comment>
<dbReference type="InterPro" id="IPR000979">
    <property type="entry name" value="Phosphodiesterase_MJ0936/Vps29"/>
</dbReference>
<organism evidence="3 4">
    <name type="scientific">Caldivirga maquilingensis (strain ATCC 700844 / DSM 13496 / JCM 10307 / IC-167)</name>
    <dbReference type="NCBI Taxonomy" id="397948"/>
    <lineage>
        <taxon>Archaea</taxon>
        <taxon>Thermoproteota</taxon>
        <taxon>Thermoprotei</taxon>
        <taxon>Thermoproteales</taxon>
        <taxon>Thermoproteaceae</taxon>
        <taxon>Caldivirga</taxon>
    </lineage>
</organism>
<dbReference type="GO" id="GO:0016787">
    <property type="term" value="F:hydrolase activity"/>
    <property type="evidence" value="ECO:0007669"/>
    <property type="project" value="UniProtKB-UniRule"/>
</dbReference>
<dbReference type="SUPFAM" id="SSF56300">
    <property type="entry name" value="Metallo-dependent phosphatases"/>
    <property type="match status" value="1"/>
</dbReference>
<evidence type="ECO:0000313" key="3">
    <source>
        <dbReference type="EMBL" id="ABW01940.1"/>
    </source>
</evidence>
<dbReference type="InterPro" id="IPR029052">
    <property type="entry name" value="Metallo-depent_PP-like"/>
</dbReference>
<dbReference type="GO" id="GO:0046872">
    <property type="term" value="F:metal ion binding"/>
    <property type="evidence" value="ECO:0007669"/>
    <property type="project" value="UniProtKB-KW"/>
</dbReference>
<dbReference type="EMBL" id="CP000852">
    <property type="protein sequence ID" value="ABW01940.1"/>
    <property type="molecule type" value="Genomic_DNA"/>
</dbReference>
<dbReference type="EC" id="3.1.4.-" evidence="1"/>
<name>A8MDT4_CALMQ</name>
<dbReference type="OrthoDB" id="19174at2157"/>
<evidence type="ECO:0000259" key="2">
    <source>
        <dbReference type="Pfam" id="PF12850"/>
    </source>
</evidence>
<dbReference type="Proteomes" id="UP000001137">
    <property type="component" value="Chromosome"/>
</dbReference>
<dbReference type="PANTHER" id="PTHR11124">
    <property type="entry name" value="VACUOLAR SORTING PROTEIN VPS29"/>
    <property type="match status" value="1"/>
</dbReference>
<protein>
    <recommendedName>
        <fullName evidence="1">Phosphoesterase</fullName>
        <ecNumber evidence="1">3.1.4.-</ecNumber>
    </recommendedName>
</protein>
<sequence>MIRLAVVGDTHIVNGGLPDNCLLRLITNGHFDLIIHTGDLSNEHVLNDLRKLGELIVVAGESDPMPLPDKELLELEGLRLLIIHGHQKEARLHLRRLAHYFNARLVLTGHTHKAMIQDLGELIVVNPGSLMGLNSGDGTMAIITLDSGLIRVRIQGCGWFNESEFGGLIMRADELTKPNNGIESGSSL</sequence>
<keyword evidence="1" id="KW-0479">Metal-binding</keyword>
<dbReference type="RefSeq" id="WP_012186159.1">
    <property type="nucleotide sequence ID" value="NC_009954.1"/>
</dbReference>
<gene>
    <name evidence="3" type="ordered locus">Cmaq_1112</name>
</gene>
<dbReference type="GeneID" id="25393790"/>